<evidence type="ECO:0000256" key="2">
    <source>
        <dbReference type="ARBA" id="ARBA00023125"/>
    </source>
</evidence>
<dbReference type="InterPro" id="IPR001647">
    <property type="entry name" value="HTH_TetR"/>
</dbReference>
<comment type="caution">
    <text evidence="6">The sequence shown here is derived from an EMBL/GenBank/DDBJ whole genome shotgun (WGS) entry which is preliminary data.</text>
</comment>
<dbReference type="PRINTS" id="PR00455">
    <property type="entry name" value="HTHTETR"/>
</dbReference>
<dbReference type="PROSITE" id="PS50977">
    <property type="entry name" value="HTH_TETR_2"/>
    <property type="match status" value="1"/>
</dbReference>
<evidence type="ECO:0000259" key="5">
    <source>
        <dbReference type="PROSITE" id="PS50977"/>
    </source>
</evidence>
<proteinExistence type="predicted"/>
<dbReference type="PANTHER" id="PTHR30055:SF234">
    <property type="entry name" value="HTH-TYPE TRANSCRIPTIONAL REGULATOR BETI"/>
    <property type="match status" value="1"/>
</dbReference>
<accession>A0A854DAX3</accession>
<keyword evidence="1" id="KW-0805">Transcription regulation</keyword>
<dbReference type="EMBL" id="MSRR01000010">
    <property type="protein sequence ID" value="OMG36760.1"/>
    <property type="molecule type" value="Genomic_DNA"/>
</dbReference>
<dbReference type="SUPFAM" id="SSF46689">
    <property type="entry name" value="Homeodomain-like"/>
    <property type="match status" value="1"/>
</dbReference>
<dbReference type="InterPro" id="IPR050109">
    <property type="entry name" value="HTH-type_TetR-like_transc_reg"/>
</dbReference>
<dbReference type="Proteomes" id="UP000187035">
    <property type="component" value="Unassembled WGS sequence"/>
</dbReference>
<evidence type="ECO:0000256" key="3">
    <source>
        <dbReference type="ARBA" id="ARBA00023163"/>
    </source>
</evidence>
<evidence type="ECO:0000313" key="7">
    <source>
        <dbReference type="Proteomes" id="UP000187035"/>
    </source>
</evidence>
<dbReference type="GeneID" id="64256045"/>
<dbReference type="InterPro" id="IPR036271">
    <property type="entry name" value="Tet_transcr_reg_TetR-rel_C_sf"/>
</dbReference>
<gene>
    <name evidence="6" type="ORF">BKH33_06220</name>
</gene>
<dbReference type="Gene3D" id="1.10.357.10">
    <property type="entry name" value="Tetracycline Repressor, domain 2"/>
    <property type="match status" value="1"/>
</dbReference>
<dbReference type="GO" id="GO:0000976">
    <property type="term" value="F:transcription cis-regulatory region binding"/>
    <property type="evidence" value="ECO:0007669"/>
    <property type="project" value="TreeGrafter"/>
</dbReference>
<dbReference type="SUPFAM" id="SSF48498">
    <property type="entry name" value="Tetracyclin repressor-like, C-terminal domain"/>
    <property type="match status" value="1"/>
</dbReference>
<keyword evidence="3" id="KW-0804">Transcription</keyword>
<dbReference type="AlphaFoldDB" id="A0A854DAX3"/>
<dbReference type="GO" id="GO:0003700">
    <property type="term" value="F:DNA-binding transcription factor activity"/>
    <property type="evidence" value="ECO:0007669"/>
    <property type="project" value="TreeGrafter"/>
</dbReference>
<feature type="domain" description="HTH tetR-type" evidence="5">
    <location>
        <begin position="8"/>
        <end position="68"/>
    </location>
</feature>
<keyword evidence="2 4" id="KW-0238">DNA-binding</keyword>
<protein>
    <submittedName>
        <fullName evidence="6">TetR family transcriptional regulator</fullName>
    </submittedName>
</protein>
<reference evidence="6 7" key="1">
    <citation type="submission" date="2016-12" db="EMBL/GenBank/DDBJ databases">
        <title>Genomic comparison of strains in the 'Actinomyces naeslundii' group.</title>
        <authorList>
            <person name="Mughal S.R."/>
            <person name="Do T."/>
            <person name="Gilbert S.C."/>
            <person name="Witherden E.A."/>
            <person name="Didelot X."/>
            <person name="Beighton D."/>
        </authorList>
    </citation>
    <scope>NUCLEOTIDE SEQUENCE [LARGE SCALE GENOMIC DNA]</scope>
    <source>
        <strain evidence="6 7">NCTC 10301</strain>
    </source>
</reference>
<feature type="DNA-binding region" description="H-T-H motif" evidence="4">
    <location>
        <begin position="31"/>
        <end position="50"/>
    </location>
</feature>
<evidence type="ECO:0000256" key="1">
    <source>
        <dbReference type="ARBA" id="ARBA00023015"/>
    </source>
</evidence>
<name>A0A854DAX3_ACTNA</name>
<evidence type="ECO:0000313" key="6">
    <source>
        <dbReference type="EMBL" id="OMG36760.1"/>
    </source>
</evidence>
<dbReference type="Pfam" id="PF00440">
    <property type="entry name" value="TetR_N"/>
    <property type="match status" value="1"/>
</dbReference>
<organism evidence="6 7">
    <name type="scientific">Actinomyces naeslundii</name>
    <dbReference type="NCBI Taxonomy" id="1655"/>
    <lineage>
        <taxon>Bacteria</taxon>
        <taxon>Bacillati</taxon>
        <taxon>Actinomycetota</taxon>
        <taxon>Actinomycetes</taxon>
        <taxon>Actinomycetales</taxon>
        <taxon>Actinomycetaceae</taxon>
        <taxon>Actinomyces</taxon>
    </lineage>
</organism>
<dbReference type="PANTHER" id="PTHR30055">
    <property type="entry name" value="HTH-TYPE TRANSCRIPTIONAL REGULATOR RUTR"/>
    <property type="match status" value="1"/>
</dbReference>
<dbReference type="InterPro" id="IPR009057">
    <property type="entry name" value="Homeodomain-like_sf"/>
</dbReference>
<dbReference type="RefSeq" id="WP_004564656.1">
    <property type="nucleotide sequence ID" value="NZ_CP066049.1"/>
</dbReference>
<sequence length="186" mass="20163">MKIDRRSTDTRQRLIDTTLDLIETHGWSEVTLGGVARACQVTTPACYKHFPSKTSLFEAAARQLSTSLGERAVLLIQEDPIESLVGIGSLLVDLAAEHPRLFEFNQVSPAAIAALDRPEEHPLLALTHGEAERLAAQRGTEPEPLHLLVWSCLQGYTQLIAAGATDADATFIRAALRAIVTIGDNS</sequence>
<evidence type="ECO:0000256" key="4">
    <source>
        <dbReference type="PROSITE-ProRule" id="PRU00335"/>
    </source>
</evidence>